<name>A0A2V3UNJ6_9SPHN</name>
<dbReference type="Gene3D" id="3.30.160.390">
    <property type="entry name" value="Integrase, DNA-binding domain"/>
    <property type="match status" value="1"/>
</dbReference>
<evidence type="ECO:0000256" key="1">
    <source>
        <dbReference type="ARBA" id="ARBA00008857"/>
    </source>
</evidence>
<evidence type="ECO:0000313" key="9">
    <source>
        <dbReference type="Proteomes" id="UP000248014"/>
    </source>
</evidence>
<evidence type="ECO:0000259" key="7">
    <source>
        <dbReference type="PROSITE" id="PS51900"/>
    </source>
</evidence>
<dbReference type="OrthoDB" id="7388552at2"/>
<keyword evidence="2" id="KW-0229">DNA integration</keyword>
<keyword evidence="3 5" id="KW-0238">DNA-binding</keyword>
<dbReference type="InterPro" id="IPR013762">
    <property type="entry name" value="Integrase-like_cat_sf"/>
</dbReference>
<dbReference type="GO" id="GO:0006310">
    <property type="term" value="P:DNA recombination"/>
    <property type="evidence" value="ECO:0007669"/>
    <property type="project" value="UniProtKB-KW"/>
</dbReference>
<dbReference type="Gene3D" id="1.10.150.130">
    <property type="match status" value="1"/>
</dbReference>
<protein>
    <submittedName>
        <fullName evidence="8">Integrase</fullName>
    </submittedName>
</protein>
<dbReference type="Pfam" id="PF13356">
    <property type="entry name" value="Arm-DNA-bind_3"/>
    <property type="match status" value="1"/>
</dbReference>
<dbReference type="Proteomes" id="UP000248014">
    <property type="component" value="Unassembled WGS sequence"/>
</dbReference>
<evidence type="ECO:0000256" key="5">
    <source>
        <dbReference type="PROSITE-ProRule" id="PRU01248"/>
    </source>
</evidence>
<dbReference type="Gene3D" id="1.10.443.10">
    <property type="entry name" value="Intergrase catalytic core"/>
    <property type="match status" value="1"/>
</dbReference>
<dbReference type="EMBL" id="QJJM01000023">
    <property type="protein sequence ID" value="PXW67903.1"/>
    <property type="molecule type" value="Genomic_DNA"/>
</dbReference>
<organism evidence="8 9">
    <name type="scientific">Blastomonas natatoria</name>
    <dbReference type="NCBI Taxonomy" id="34015"/>
    <lineage>
        <taxon>Bacteria</taxon>
        <taxon>Pseudomonadati</taxon>
        <taxon>Pseudomonadota</taxon>
        <taxon>Alphaproteobacteria</taxon>
        <taxon>Sphingomonadales</taxon>
        <taxon>Sphingomonadaceae</taxon>
        <taxon>Blastomonas</taxon>
    </lineage>
</organism>
<dbReference type="Pfam" id="PF00589">
    <property type="entry name" value="Phage_integrase"/>
    <property type="match status" value="1"/>
</dbReference>
<dbReference type="InterPro" id="IPR011010">
    <property type="entry name" value="DNA_brk_join_enz"/>
</dbReference>
<dbReference type="SUPFAM" id="SSF56349">
    <property type="entry name" value="DNA breaking-rejoining enzymes"/>
    <property type="match status" value="1"/>
</dbReference>
<dbReference type="InterPro" id="IPR025166">
    <property type="entry name" value="Integrase_DNA_bind_dom"/>
</dbReference>
<evidence type="ECO:0000256" key="4">
    <source>
        <dbReference type="ARBA" id="ARBA00023172"/>
    </source>
</evidence>
<dbReference type="InterPro" id="IPR038488">
    <property type="entry name" value="Integrase_DNA-bd_sf"/>
</dbReference>
<dbReference type="AlphaFoldDB" id="A0A2V3UNJ6"/>
<evidence type="ECO:0000259" key="6">
    <source>
        <dbReference type="PROSITE" id="PS51898"/>
    </source>
</evidence>
<dbReference type="PROSITE" id="PS51900">
    <property type="entry name" value="CB"/>
    <property type="match status" value="1"/>
</dbReference>
<dbReference type="RefSeq" id="WP_110300382.1">
    <property type="nucleotide sequence ID" value="NZ_QJJM01000023.1"/>
</dbReference>
<dbReference type="PANTHER" id="PTHR30629">
    <property type="entry name" value="PROPHAGE INTEGRASE"/>
    <property type="match status" value="1"/>
</dbReference>
<dbReference type="CDD" id="cd00801">
    <property type="entry name" value="INT_P4_C"/>
    <property type="match status" value="1"/>
</dbReference>
<gene>
    <name evidence="8" type="ORF">C7451_12339</name>
</gene>
<evidence type="ECO:0000256" key="3">
    <source>
        <dbReference type="ARBA" id="ARBA00023125"/>
    </source>
</evidence>
<dbReference type="Pfam" id="PF22022">
    <property type="entry name" value="Phage_int_M"/>
    <property type="match status" value="1"/>
</dbReference>
<dbReference type="InterPro" id="IPR050808">
    <property type="entry name" value="Phage_Integrase"/>
</dbReference>
<dbReference type="PROSITE" id="PS51898">
    <property type="entry name" value="TYR_RECOMBINASE"/>
    <property type="match status" value="1"/>
</dbReference>
<keyword evidence="4" id="KW-0233">DNA recombination</keyword>
<sequence length="399" mass="43284">MLTNAAVKAALPAARPYKLWDGGGLHLFVAPSGTRSWRLKLRLDGREQLLTLGRAPDMTLAAARLERDRRKAALAEQSAGEIQPQTFGQVARAWHAHNVKRWSPVHAGDVLASLERDIFPTIGDKPIGDIRPAELLGSIRAIEARGRRATASRVRQRVSAIFGFAMAHDLVAADPAAQLGRAMAGTGLVHPHPALLDIADCRALLHACMRAGASPHVELASRFLALTAVRLDAVRGMRWGEIDWECADAGRPAWRVPPARMKLAKDKKADPRFAHLVPLSAPALELLRAAAQIQGAADIRAIDPAQLVFAPADGTSPIARGSIGAMYRRAGFEGRHVPHGWRSSFSTILNIDLGPDYRDAIDRALGHAEKNKVEAAYNRSGMIDQRTAIFDRWGELLAA</sequence>
<evidence type="ECO:0000313" key="8">
    <source>
        <dbReference type="EMBL" id="PXW67903.1"/>
    </source>
</evidence>
<feature type="domain" description="Tyr recombinase" evidence="6">
    <location>
        <begin position="191"/>
        <end position="390"/>
    </location>
</feature>
<comment type="similarity">
    <text evidence="1">Belongs to the 'phage' integrase family.</text>
</comment>
<dbReference type="PANTHER" id="PTHR30629:SF2">
    <property type="entry name" value="PROPHAGE INTEGRASE INTS-RELATED"/>
    <property type="match status" value="1"/>
</dbReference>
<dbReference type="InterPro" id="IPR002104">
    <property type="entry name" value="Integrase_catalytic"/>
</dbReference>
<evidence type="ECO:0000256" key="2">
    <source>
        <dbReference type="ARBA" id="ARBA00022908"/>
    </source>
</evidence>
<feature type="domain" description="Core-binding (CB)" evidence="7">
    <location>
        <begin position="85"/>
        <end position="166"/>
    </location>
</feature>
<dbReference type="InterPro" id="IPR044068">
    <property type="entry name" value="CB"/>
</dbReference>
<dbReference type="GO" id="GO:0003677">
    <property type="term" value="F:DNA binding"/>
    <property type="evidence" value="ECO:0007669"/>
    <property type="project" value="UniProtKB-UniRule"/>
</dbReference>
<comment type="caution">
    <text evidence="8">The sequence shown here is derived from an EMBL/GenBank/DDBJ whole genome shotgun (WGS) entry which is preliminary data.</text>
</comment>
<accession>A0A2V3UNJ6</accession>
<dbReference type="InterPro" id="IPR053876">
    <property type="entry name" value="Phage_int_M"/>
</dbReference>
<dbReference type="InterPro" id="IPR010998">
    <property type="entry name" value="Integrase_recombinase_N"/>
</dbReference>
<keyword evidence="9" id="KW-1185">Reference proteome</keyword>
<proteinExistence type="inferred from homology"/>
<reference evidence="8 9" key="1">
    <citation type="submission" date="2018-05" db="EMBL/GenBank/DDBJ databases">
        <title>Genomic Encyclopedia of Type Strains, Phase IV (KMG-IV): sequencing the most valuable type-strain genomes for metagenomic binning, comparative biology and taxonomic classification.</title>
        <authorList>
            <person name="Goeker M."/>
        </authorList>
    </citation>
    <scope>NUCLEOTIDE SEQUENCE [LARGE SCALE GENOMIC DNA]</scope>
    <source>
        <strain evidence="8 9">DSM 3183</strain>
    </source>
</reference>
<dbReference type="GO" id="GO:0015074">
    <property type="term" value="P:DNA integration"/>
    <property type="evidence" value="ECO:0007669"/>
    <property type="project" value="UniProtKB-KW"/>
</dbReference>